<dbReference type="EMBL" id="JAPEIS010000007">
    <property type="protein sequence ID" value="KAJ8064810.1"/>
    <property type="molecule type" value="Genomic_DNA"/>
</dbReference>
<dbReference type="OrthoDB" id="2687876at2759"/>
<feature type="domain" description="F-box" evidence="1">
    <location>
        <begin position="52"/>
        <end position="98"/>
    </location>
</feature>
<dbReference type="InterPro" id="IPR036047">
    <property type="entry name" value="F-box-like_dom_sf"/>
</dbReference>
<protein>
    <recommendedName>
        <fullName evidence="1">F-box domain-containing protein</fullName>
    </recommendedName>
</protein>
<dbReference type="PROSITE" id="PS50181">
    <property type="entry name" value="FBOX"/>
    <property type="match status" value="1"/>
</dbReference>
<evidence type="ECO:0000313" key="2">
    <source>
        <dbReference type="EMBL" id="KAJ8064810.1"/>
    </source>
</evidence>
<dbReference type="SUPFAM" id="SSF81383">
    <property type="entry name" value="F-box domain"/>
    <property type="match status" value="1"/>
</dbReference>
<proteinExistence type="predicted"/>
<name>A0A9X0AL78_9HELO</name>
<evidence type="ECO:0000313" key="3">
    <source>
        <dbReference type="Proteomes" id="UP001152300"/>
    </source>
</evidence>
<evidence type="ECO:0000259" key="1">
    <source>
        <dbReference type="PROSITE" id="PS50181"/>
    </source>
</evidence>
<reference evidence="2" key="1">
    <citation type="submission" date="2022-11" db="EMBL/GenBank/DDBJ databases">
        <title>Genome Resource of Sclerotinia nivalis Strain SnTB1, a Plant Pathogen Isolated from American Ginseng.</title>
        <authorList>
            <person name="Fan S."/>
        </authorList>
    </citation>
    <scope>NUCLEOTIDE SEQUENCE</scope>
    <source>
        <strain evidence="2">SnTB1</strain>
    </source>
</reference>
<dbReference type="Proteomes" id="UP001152300">
    <property type="component" value="Unassembled WGS sequence"/>
</dbReference>
<gene>
    <name evidence="2" type="ORF">OCU04_007120</name>
</gene>
<keyword evidence="3" id="KW-1185">Reference proteome</keyword>
<sequence length="413" mass="48096">MSCACCYPASPSDDRYEPFISTKQLAQRCLLDDRTRKSFTYSMVHTESANNTSHLVKIPIELFQRTLKYLDVETLVNVRRCSQYCRLAISSILEWQEVSNNAPEALRAILSTGIGSNILLLQLHYALTNPECEFCPENSENPAYLDDEKVMGAFLSLFKGKRACAYCLRNDISLRTVQYIDLLRLQLRPDSAVLFPPEMKYPRLRTIPGTYGPSKYKSQQRLVLVSMGSIETIRGKPLSLLEAQVLQRSPHEVMIPKHPLSKRNEMDQQLAPHRQYVGFEREDDIARRYTTAVPFPFFGKTMTHPNMKKLVTFHGCAECTFQEQYHEKQFLESFNQGDADETIIACGANIYKRETRQWLDDMEAEKIHARDFHERIDEEERMWRVKRQAPIFNLSDPKIWKELRVYETHELYT</sequence>
<dbReference type="InterPro" id="IPR001810">
    <property type="entry name" value="F-box_dom"/>
</dbReference>
<dbReference type="AlphaFoldDB" id="A0A9X0AL78"/>
<comment type="caution">
    <text evidence="2">The sequence shown here is derived from an EMBL/GenBank/DDBJ whole genome shotgun (WGS) entry which is preliminary data.</text>
</comment>
<organism evidence="2 3">
    <name type="scientific">Sclerotinia nivalis</name>
    <dbReference type="NCBI Taxonomy" id="352851"/>
    <lineage>
        <taxon>Eukaryota</taxon>
        <taxon>Fungi</taxon>
        <taxon>Dikarya</taxon>
        <taxon>Ascomycota</taxon>
        <taxon>Pezizomycotina</taxon>
        <taxon>Leotiomycetes</taxon>
        <taxon>Helotiales</taxon>
        <taxon>Sclerotiniaceae</taxon>
        <taxon>Sclerotinia</taxon>
    </lineage>
</organism>
<accession>A0A9X0AL78</accession>